<gene>
    <name evidence="5" type="primary">kdgK_2</name>
    <name evidence="5" type="ORF">HDIA_4600</name>
</gene>
<comment type="similarity">
    <text evidence="1">Belongs to the carbohydrate kinase PfkB family.</text>
</comment>
<dbReference type="Pfam" id="PF00294">
    <property type="entry name" value="PfkB"/>
    <property type="match status" value="1"/>
</dbReference>
<dbReference type="RefSeq" id="WP_173796281.1">
    <property type="nucleotide sequence ID" value="NZ_LT960614.1"/>
</dbReference>
<accession>A0A2C9DE79</accession>
<organism evidence="5 6">
    <name type="scientific">Hartmannibacter diazotrophicus</name>
    <dbReference type="NCBI Taxonomy" id="1482074"/>
    <lineage>
        <taxon>Bacteria</taxon>
        <taxon>Pseudomonadati</taxon>
        <taxon>Pseudomonadota</taxon>
        <taxon>Alphaproteobacteria</taxon>
        <taxon>Hyphomicrobiales</taxon>
        <taxon>Pleomorphomonadaceae</taxon>
        <taxon>Hartmannibacter</taxon>
    </lineage>
</organism>
<dbReference type="GO" id="GO:0006974">
    <property type="term" value="P:DNA damage response"/>
    <property type="evidence" value="ECO:0007669"/>
    <property type="project" value="TreeGrafter"/>
</dbReference>
<dbReference type="InterPro" id="IPR002173">
    <property type="entry name" value="Carboh/pur_kinase_PfkB_CS"/>
</dbReference>
<dbReference type="GO" id="GO:0008673">
    <property type="term" value="F:2-dehydro-3-deoxygluconokinase activity"/>
    <property type="evidence" value="ECO:0007669"/>
    <property type="project" value="UniProtKB-EC"/>
</dbReference>
<protein>
    <submittedName>
        <fullName evidence="5">2-dehydro-3-deoxygluconokinase</fullName>
        <ecNumber evidence="5">2.7.1.45</ecNumber>
    </submittedName>
</protein>
<dbReference type="AlphaFoldDB" id="A0A2C9DE79"/>
<keyword evidence="6" id="KW-1185">Reference proteome</keyword>
<dbReference type="EC" id="2.7.1.45" evidence="5"/>
<dbReference type="GO" id="GO:0019698">
    <property type="term" value="P:D-galacturonate catabolic process"/>
    <property type="evidence" value="ECO:0007669"/>
    <property type="project" value="TreeGrafter"/>
</dbReference>
<evidence type="ECO:0000259" key="4">
    <source>
        <dbReference type="Pfam" id="PF00294"/>
    </source>
</evidence>
<evidence type="ECO:0000256" key="3">
    <source>
        <dbReference type="ARBA" id="ARBA00022777"/>
    </source>
</evidence>
<keyword evidence="2 5" id="KW-0808">Transferase</keyword>
<name>A0A2C9DE79_9HYPH</name>
<dbReference type="Proteomes" id="UP000223606">
    <property type="component" value="Chromosome 1"/>
</dbReference>
<keyword evidence="3 5" id="KW-0418">Kinase</keyword>
<feature type="domain" description="Carbohydrate kinase PfkB" evidence="4">
    <location>
        <begin position="2"/>
        <end position="297"/>
    </location>
</feature>
<dbReference type="PANTHER" id="PTHR43085">
    <property type="entry name" value="HEXOKINASE FAMILY MEMBER"/>
    <property type="match status" value="1"/>
</dbReference>
<evidence type="ECO:0000256" key="2">
    <source>
        <dbReference type="ARBA" id="ARBA00022679"/>
    </source>
</evidence>
<evidence type="ECO:0000256" key="1">
    <source>
        <dbReference type="ARBA" id="ARBA00010688"/>
    </source>
</evidence>
<evidence type="ECO:0000313" key="5">
    <source>
        <dbReference type="EMBL" id="SON58141.1"/>
    </source>
</evidence>
<dbReference type="Gene3D" id="3.40.1190.20">
    <property type="match status" value="1"/>
</dbReference>
<dbReference type="InterPro" id="IPR029056">
    <property type="entry name" value="Ribokinase-like"/>
</dbReference>
<dbReference type="InterPro" id="IPR050306">
    <property type="entry name" value="PfkB_Carbo_kinase"/>
</dbReference>
<dbReference type="PANTHER" id="PTHR43085:SF15">
    <property type="entry name" value="2-DEHYDRO-3-DEOXYGLUCONOKINASE"/>
    <property type="match status" value="1"/>
</dbReference>
<evidence type="ECO:0000313" key="6">
    <source>
        <dbReference type="Proteomes" id="UP000223606"/>
    </source>
</evidence>
<dbReference type="InterPro" id="IPR011611">
    <property type="entry name" value="PfkB_dom"/>
</dbReference>
<dbReference type="PROSITE" id="PS00584">
    <property type="entry name" value="PFKB_KINASES_2"/>
    <property type="match status" value="1"/>
</dbReference>
<dbReference type="GO" id="GO:0005829">
    <property type="term" value="C:cytosol"/>
    <property type="evidence" value="ECO:0007669"/>
    <property type="project" value="TreeGrafter"/>
</dbReference>
<dbReference type="CDD" id="cd01166">
    <property type="entry name" value="KdgK"/>
    <property type="match status" value="1"/>
</dbReference>
<sequence length="306" mass="32912">MPRIVTAGECMVEMSPLAEPGTFRMGYAGDSFNTGWYLRHCLPAEWQVDYLTAVGTDAVSDEMLAFMAASGVGTDHVARRADKTVGLYLIELAGGERSFSYWRGDSAARTFAREAGWLRSAFADADCVLISGITLAILIPEDRERLLAALSDYRQTGGCVAFDPNLRPRLWASEREMTEWIERAAAVSDLVLPSYEDEARWFADRDPEATAARYAGLGASLVVVKDGGKDVLVRSGEKTSWCVVEPVADVVDTTAAGDSFNAGFLAAWLQGSDLDVSVRSGTALAAQVIGQRGALVPVDIARVVTG</sequence>
<reference evidence="6" key="1">
    <citation type="submission" date="2017-09" db="EMBL/GenBank/DDBJ databases">
        <title>Genome sequence of Nannocystis excedens DSM 71.</title>
        <authorList>
            <person name="Blom J."/>
        </authorList>
    </citation>
    <scope>NUCLEOTIDE SEQUENCE [LARGE SCALE GENOMIC DNA]</scope>
    <source>
        <strain evidence="6">type strain: E19</strain>
    </source>
</reference>
<proteinExistence type="inferred from homology"/>
<dbReference type="EMBL" id="LT960614">
    <property type="protein sequence ID" value="SON58141.1"/>
    <property type="molecule type" value="Genomic_DNA"/>
</dbReference>
<dbReference type="KEGG" id="hdi:HDIA_4600"/>
<dbReference type="SUPFAM" id="SSF53613">
    <property type="entry name" value="Ribokinase-like"/>
    <property type="match status" value="1"/>
</dbReference>
<dbReference type="GO" id="GO:0042840">
    <property type="term" value="P:D-glucuronate catabolic process"/>
    <property type="evidence" value="ECO:0007669"/>
    <property type="project" value="TreeGrafter"/>
</dbReference>